<sequence length="453" mass="52502">MEQAVKSRRDKGDRISSLPDCLIHLIMSFLTAQEAVRTCVLSKRWKDLWSTLPFLDFNLGEFRYRELSYYSRLDDSESDDSGSQHSRPPDIFDKFRDFVGMALLLRKPFDLHTFHLSCGEMCEWPEYNMFIRSWFLHALNHNPQVLKIDFTLEGSVPLALFTCASLVDASFFHFPSKHNMVINLPCLRRLHLNQGNLHHGFVEKLFSGCPMLEFFHLEHCHRELYTINSQSLKYLKAECCHSNFWQATEKEIVLINTPNLLSFCDNICLDFVGPKLLLKMPSLTSANIRFERSRYERSYDGKSNILMGLSNVQNLKLSGHGIKVLLETEMPNCPEFSNLKELSVDNLCLTCHCNLLASFLNHCPNLEKLSLYHFGLYCEGEMHGNQEVMKIAPFKGKRLETVEVKFPRCDESFPQVMKHLQDITKKSSAQINTTSQYNWLSQDWDVDTEQDSP</sequence>
<evidence type="ECO:0000313" key="3">
    <source>
        <dbReference type="EMBL" id="KAJ3708546.1"/>
    </source>
</evidence>
<dbReference type="PANTHER" id="PTHR34223">
    <property type="entry name" value="OS11G0201299 PROTEIN"/>
    <property type="match status" value="1"/>
</dbReference>
<evidence type="ECO:0008006" key="5">
    <source>
        <dbReference type="Google" id="ProtNLM"/>
    </source>
</evidence>
<dbReference type="Gene3D" id="1.20.1280.50">
    <property type="match status" value="1"/>
</dbReference>
<gene>
    <name evidence="3" type="ORF">LUZ61_012251</name>
</gene>
<organism evidence="3 4">
    <name type="scientific">Rhynchospora tenuis</name>
    <dbReference type="NCBI Taxonomy" id="198213"/>
    <lineage>
        <taxon>Eukaryota</taxon>
        <taxon>Viridiplantae</taxon>
        <taxon>Streptophyta</taxon>
        <taxon>Embryophyta</taxon>
        <taxon>Tracheophyta</taxon>
        <taxon>Spermatophyta</taxon>
        <taxon>Magnoliopsida</taxon>
        <taxon>Liliopsida</taxon>
        <taxon>Poales</taxon>
        <taxon>Cyperaceae</taxon>
        <taxon>Cyperoideae</taxon>
        <taxon>Rhynchosporeae</taxon>
        <taxon>Rhynchospora</taxon>
    </lineage>
</organism>
<dbReference type="Pfam" id="PF24758">
    <property type="entry name" value="LRR_At5g56370"/>
    <property type="match status" value="1"/>
</dbReference>
<evidence type="ECO:0000259" key="2">
    <source>
        <dbReference type="Pfam" id="PF24758"/>
    </source>
</evidence>
<dbReference type="PANTHER" id="PTHR34223:SF51">
    <property type="entry name" value="OS06G0556300 PROTEIN"/>
    <property type="match status" value="1"/>
</dbReference>
<dbReference type="Gene3D" id="3.80.10.10">
    <property type="entry name" value="Ribonuclease Inhibitor"/>
    <property type="match status" value="1"/>
</dbReference>
<reference evidence="3 4" key="1">
    <citation type="journal article" date="2022" name="Cell">
        <title>Repeat-based holocentromeres influence genome architecture and karyotype evolution.</title>
        <authorList>
            <person name="Hofstatter P.G."/>
            <person name="Thangavel G."/>
            <person name="Lux T."/>
            <person name="Neumann P."/>
            <person name="Vondrak T."/>
            <person name="Novak P."/>
            <person name="Zhang M."/>
            <person name="Costa L."/>
            <person name="Castellani M."/>
            <person name="Scott A."/>
            <person name="Toegelov H."/>
            <person name="Fuchs J."/>
            <person name="Mata-Sucre Y."/>
            <person name="Dias Y."/>
            <person name="Vanzela A.L.L."/>
            <person name="Huettel B."/>
            <person name="Almeida C.C.S."/>
            <person name="Simkova H."/>
            <person name="Souza G."/>
            <person name="Pedrosa-Harand A."/>
            <person name="Macas J."/>
            <person name="Mayer K.F.X."/>
            <person name="Houben A."/>
            <person name="Marques A."/>
        </authorList>
    </citation>
    <scope>NUCLEOTIDE SEQUENCE [LARGE SCALE GENOMIC DNA]</scope>
    <source>
        <strain evidence="3">RhyTen1mFocal</strain>
    </source>
</reference>
<dbReference type="Pfam" id="PF00646">
    <property type="entry name" value="F-box"/>
    <property type="match status" value="1"/>
</dbReference>
<feature type="domain" description="F-box" evidence="1">
    <location>
        <begin position="15"/>
        <end position="55"/>
    </location>
</feature>
<dbReference type="InterPro" id="IPR036047">
    <property type="entry name" value="F-box-like_dom_sf"/>
</dbReference>
<dbReference type="AlphaFoldDB" id="A0AAD6A2P2"/>
<accession>A0AAD6A2P2</accession>
<comment type="caution">
    <text evidence="3">The sequence shown here is derived from an EMBL/GenBank/DDBJ whole genome shotgun (WGS) entry which is preliminary data.</text>
</comment>
<dbReference type="SUPFAM" id="SSF81383">
    <property type="entry name" value="F-box domain"/>
    <property type="match status" value="1"/>
</dbReference>
<dbReference type="InterPro" id="IPR053197">
    <property type="entry name" value="F-box_SCFL_complex_component"/>
</dbReference>
<dbReference type="EMBL" id="JAMRDG010000001">
    <property type="protein sequence ID" value="KAJ3708546.1"/>
    <property type="molecule type" value="Genomic_DNA"/>
</dbReference>
<protein>
    <recommendedName>
        <fullName evidence="5">F-box domain-containing protein</fullName>
    </recommendedName>
</protein>
<dbReference type="SUPFAM" id="SSF52058">
    <property type="entry name" value="L domain-like"/>
    <property type="match status" value="1"/>
</dbReference>
<dbReference type="InterPro" id="IPR001810">
    <property type="entry name" value="F-box_dom"/>
</dbReference>
<evidence type="ECO:0000313" key="4">
    <source>
        <dbReference type="Proteomes" id="UP001210211"/>
    </source>
</evidence>
<feature type="domain" description="F-box/LRR-repeat protein 15/At3g58940/PEG3-like LRR" evidence="2">
    <location>
        <begin position="149"/>
        <end position="262"/>
    </location>
</feature>
<keyword evidence="4" id="KW-1185">Reference proteome</keyword>
<dbReference type="Proteomes" id="UP001210211">
    <property type="component" value="Unassembled WGS sequence"/>
</dbReference>
<dbReference type="InterPro" id="IPR055411">
    <property type="entry name" value="LRR_FXL15/At3g58940/PEG3-like"/>
</dbReference>
<proteinExistence type="predicted"/>
<dbReference type="InterPro" id="IPR053781">
    <property type="entry name" value="F-box_AtFBL13-like"/>
</dbReference>
<evidence type="ECO:0000259" key="1">
    <source>
        <dbReference type="Pfam" id="PF00646"/>
    </source>
</evidence>
<name>A0AAD6A2P2_9POAL</name>
<dbReference type="CDD" id="cd22160">
    <property type="entry name" value="F-box_AtFBL13-like"/>
    <property type="match status" value="1"/>
</dbReference>
<dbReference type="InterPro" id="IPR032675">
    <property type="entry name" value="LRR_dom_sf"/>
</dbReference>